<dbReference type="Proteomes" id="UP000197153">
    <property type="component" value="Chromosome 1"/>
</dbReference>
<proteinExistence type="predicted"/>
<name>A0A248JRM8_9PROT</name>
<accession>A0A248JRM8</accession>
<feature type="region of interest" description="Disordered" evidence="1">
    <location>
        <begin position="459"/>
        <end position="511"/>
    </location>
</feature>
<dbReference type="Pfam" id="PF05136">
    <property type="entry name" value="Phage_portal_2"/>
    <property type="match status" value="1"/>
</dbReference>
<dbReference type="AlphaFoldDB" id="A0A248JRM8"/>
<reference evidence="2 3" key="1">
    <citation type="submission" date="2017-06" db="EMBL/GenBank/DDBJ databases">
        <title>Complete genome sequence of Nitrospirillum amazonense strain CBAmC, an endophytic nitrogen-fixing and plant growth-promoting bacterium, isolated from sugarcane.</title>
        <authorList>
            <person name="Schwab S."/>
            <person name="dos Santos Teixeira K.R."/>
            <person name="Simoes Araujo J.L."/>
            <person name="Soares Vidal M."/>
            <person name="Borges de Freitas H.R."/>
            <person name="Rivello Crivelaro A.L."/>
            <person name="Bueno de Camargo Nunes A."/>
            <person name="dos Santos C.M."/>
            <person name="Palmeira da Silva Rosa D."/>
            <person name="da Silva Padilha D."/>
            <person name="da Silva E."/>
            <person name="Araujo Terra L."/>
            <person name="Soares Mendes V."/>
            <person name="Farinelli L."/>
            <person name="Magalhaes Cruz L."/>
            <person name="Baldani J.I."/>
        </authorList>
    </citation>
    <scope>NUCLEOTIDE SEQUENCE [LARGE SCALE GENOMIC DNA]</scope>
    <source>
        <strain evidence="2 3">CBAmC</strain>
    </source>
</reference>
<dbReference type="EMBL" id="CP022110">
    <property type="protein sequence ID" value="ASG21403.1"/>
    <property type="molecule type" value="Genomic_DNA"/>
</dbReference>
<evidence type="ECO:0000256" key="1">
    <source>
        <dbReference type="SAM" id="MobiDB-lite"/>
    </source>
</evidence>
<evidence type="ECO:0000313" key="2">
    <source>
        <dbReference type="EMBL" id="ASG21403.1"/>
    </source>
</evidence>
<protein>
    <submittedName>
        <fullName evidence="2">Phage portal protein</fullName>
    </submittedName>
</protein>
<dbReference type="NCBIfam" id="TIGR01539">
    <property type="entry name" value="portal_lambda"/>
    <property type="match status" value="1"/>
</dbReference>
<dbReference type="InterPro" id="IPR006429">
    <property type="entry name" value="Phage_lambda_portal"/>
</dbReference>
<organism evidence="2 3">
    <name type="scientific">Nitrospirillum viridazoti CBAmc</name>
    <dbReference type="NCBI Taxonomy" id="1441467"/>
    <lineage>
        <taxon>Bacteria</taxon>
        <taxon>Pseudomonadati</taxon>
        <taxon>Pseudomonadota</taxon>
        <taxon>Alphaproteobacteria</taxon>
        <taxon>Rhodospirillales</taxon>
        <taxon>Azospirillaceae</taxon>
        <taxon>Nitrospirillum</taxon>
        <taxon>Nitrospirillum viridazoti</taxon>
    </lineage>
</organism>
<keyword evidence="3" id="KW-1185">Reference proteome</keyword>
<sequence length="511" mass="55930">MAAATREGLGGWVRRRVGGWAQRVGRALASASDDPFVSPAGRPVNAPYRTTGNGPRSRNWRTGGYGPNAALDYSLPGLVRQSRELMRQNPDAVVVQSRLVSNVVGVGIIPELADPVVRAVWVAWTAVCMVDGTMSLYGAQALAVAAVVEAGEALVRFRVIDDGLSPVPLRLQVLEAEYLVTSKNEETAGGGYIRHGIEFDAEGRRVAYWLYPCHPDDVTPGGYNNTPIRVPAGEILHIYRARRPGQIRGVPWITPILDLLKDLADYKDAELVRKKVAALYAVFVKRPYPEGMDAEQLARVLAAVKTDDDGAEGELEPGTMWFLDPGEEVEFSEPADLGGQYAEFMKQQYRSIAAAVGLLYEQVTGDYANGNDRLYRAAFNEFRRNIRQIQHHMVIFQMCRPILARFSLLAKLKSVIPDEFDAAAVPWVPEAWPYINPVQDVAAKVAAIRAGIDTRSRVAGESGHSAADIDEENARDQNRATGLGLVYDTNAKQVDDKGAKQPVDPPQEEAA</sequence>
<evidence type="ECO:0000313" key="3">
    <source>
        <dbReference type="Proteomes" id="UP000197153"/>
    </source>
</evidence>
<gene>
    <name evidence="2" type="ORF">Y958_11615</name>
</gene>
<feature type="region of interest" description="Disordered" evidence="1">
    <location>
        <begin position="39"/>
        <end position="60"/>
    </location>
</feature>
<dbReference type="GO" id="GO:0019068">
    <property type="term" value="P:virion assembly"/>
    <property type="evidence" value="ECO:0007669"/>
    <property type="project" value="InterPro"/>
</dbReference>
<dbReference type="GO" id="GO:0005198">
    <property type="term" value="F:structural molecule activity"/>
    <property type="evidence" value="ECO:0007669"/>
    <property type="project" value="InterPro"/>
</dbReference>
<dbReference type="RefSeq" id="WP_088872107.1">
    <property type="nucleotide sequence ID" value="NZ_CP022110.1"/>
</dbReference>
<dbReference type="KEGG" id="nao:Y958_11615"/>